<evidence type="ECO:0000256" key="19">
    <source>
        <dbReference type="ARBA" id="ARBA00047899"/>
    </source>
</evidence>
<dbReference type="InterPro" id="IPR001611">
    <property type="entry name" value="Leu-rich_rpt"/>
</dbReference>
<dbReference type="Gene3D" id="3.30.200.20">
    <property type="entry name" value="Phosphorylase Kinase, domain 1"/>
    <property type="match status" value="1"/>
</dbReference>
<evidence type="ECO:0000256" key="10">
    <source>
        <dbReference type="ARBA" id="ARBA00022692"/>
    </source>
</evidence>
<evidence type="ECO:0000256" key="22">
    <source>
        <dbReference type="SAM" id="SignalP"/>
    </source>
</evidence>
<dbReference type="PROSITE" id="PS00108">
    <property type="entry name" value="PROTEIN_KINASE_ST"/>
    <property type="match status" value="1"/>
</dbReference>
<evidence type="ECO:0000256" key="20">
    <source>
        <dbReference type="ARBA" id="ARBA00048679"/>
    </source>
</evidence>
<dbReference type="Pfam" id="PF23598">
    <property type="entry name" value="LRR_14"/>
    <property type="match status" value="2"/>
</dbReference>
<name>A0AA38L0L3_TAXCH</name>
<dbReference type="Gene3D" id="1.10.510.10">
    <property type="entry name" value="Transferase(Phosphotransferase) domain 1"/>
    <property type="match status" value="1"/>
</dbReference>
<dbReference type="InterPro" id="IPR011009">
    <property type="entry name" value="Kinase-like_dom_sf"/>
</dbReference>
<dbReference type="Pfam" id="PF00560">
    <property type="entry name" value="LRR_1"/>
    <property type="match status" value="2"/>
</dbReference>
<sequence>MDSFEVQSIFCLSLLLLLPLLLLPITNGAVAVDPSSPDLVHLMALKQSLTDPYRHLQNWNSSSSPCFFNGVKCDTNKTHVVEIDLGNLGLEGPFPSVVCRIRYLTSLSLANNSIFGELAKDPSYLANCTNLRHLDMSQNYLIGLLPGAISELSSLEVLNLSGNNFSGPIPSEFARLGKLQTLDLYNNLLRGTIPRFLGNLSNMVYLRLANNPFDSGVIPWEIGNMTKLQQIWLRKCNLQGDIPNSIGGLAELQELDVSGNNLTGSWPGSISNLVKLNSLQLYQNMLVGVIPTDIGRMSSLKWLDAWNNMLTGPLPHSLGDLSNLRSLHLMDNKLSGEIPAGLEGLTMLSNLSLFKNSLHGEIPQKLGSNTQLEMFDLSNNQLAGPLPPQLCNGGKLRTLNVFNNMLNGNISEYGNCRSLVRLRLANNQFNGKVPKDLWGFSGLSLLELSSNRFEGNIPTDIRNARILSKLLIDDNEFSGKLPIEIGMMSSLVFFNASNNNFSGSLPDEFYGLHQLEVLDLAENSLSGAILSSIGSLGKLTHVNLKGNRFSDKIPAKFGNLRSLTYLDLSGNHLTEQVPASLVNLNLVFFNLSHNQLSGAVPGGLNKYKGTFLENPQLCGKGFEDIKPCDIKRGYVKILILCAFFFTAAMVLVVGLGCLYKRYYSPLPSIKEERRLDFVPSKVVSFSKLVFSEQEIMDSLNESNVIATGGAGKVYKVSLSNGETVAVKRLPSSTETGDSDYDGGFKAEIGTLGVIRHKNIVKLWGGISVQDSNLLVYEYMPNGSMADMLHGEKPSSLDWPTRYMIASDSAQGLAYLHHNCNPPIIHCDIKSNNILLDKEFHARVADFGLAKILGKCNQGYEAMSGIAGSYGYIAPEFSYTLKVTTKSDVYSFGVVLLELVTRKRPVDPAYGEGANIVIWVNRMLGKENGSKDVLDVQISELHKESMLAVLRIALHCTNSLPVNRPTMRNVVEMLRFANPLHKSRVSPRESVDNE</sequence>
<dbReference type="PANTHER" id="PTHR48056">
    <property type="entry name" value="LRR RECEPTOR-LIKE SERINE/THREONINE-PROTEIN KINASE-RELATED"/>
    <property type="match status" value="1"/>
</dbReference>
<evidence type="ECO:0000313" key="25">
    <source>
        <dbReference type="Proteomes" id="UP000824469"/>
    </source>
</evidence>
<dbReference type="PROSITE" id="PS50011">
    <property type="entry name" value="PROTEIN_KINASE_DOM"/>
    <property type="match status" value="1"/>
</dbReference>
<dbReference type="InterPro" id="IPR003591">
    <property type="entry name" value="Leu-rich_rpt_typical-subtyp"/>
</dbReference>
<dbReference type="InterPro" id="IPR008271">
    <property type="entry name" value="Ser/Thr_kinase_AS"/>
</dbReference>
<keyword evidence="15" id="KW-0067">ATP-binding</keyword>
<keyword evidence="13" id="KW-0547">Nucleotide-binding</keyword>
<keyword evidence="17 21" id="KW-0472">Membrane</keyword>
<evidence type="ECO:0000256" key="5">
    <source>
        <dbReference type="ARBA" id="ARBA00022475"/>
    </source>
</evidence>
<organism evidence="24 25">
    <name type="scientific">Taxus chinensis</name>
    <name type="common">Chinese yew</name>
    <name type="synonym">Taxus wallichiana var. chinensis</name>
    <dbReference type="NCBI Taxonomy" id="29808"/>
    <lineage>
        <taxon>Eukaryota</taxon>
        <taxon>Viridiplantae</taxon>
        <taxon>Streptophyta</taxon>
        <taxon>Embryophyta</taxon>
        <taxon>Tracheophyta</taxon>
        <taxon>Spermatophyta</taxon>
        <taxon>Pinopsida</taxon>
        <taxon>Pinidae</taxon>
        <taxon>Conifers II</taxon>
        <taxon>Cupressales</taxon>
        <taxon>Taxaceae</taxon>
        <taxon>Taxus</taxon>
    </lineage>
</organism>
<evidence type="ECO:0000256" key="17">
    <source>
        <dbReference type="ARBA" id="ARBA00023136"/>
    </source>
</evidence>
<dbReference type="SUPFAM" id="SSF52058">
    <property type="entry name" value="L domain-like"/>
    <property type="match status" value="2"/>
</dbReference>
<evidence type="ECO:0000256" key="12">
    <source>
        <dbReference type="ARBA" id="ARBA00022737"/>
    </source>
</evidence>
<dbReference type="GO" id="GO:0033612">
    <property type="term" value="F:receptor serine/threonine kinase binding"/>
    <property type="evidence" value="ECO:0007669"/>
    <property type="project" value="TreeGrafter"/>
</dbReference>
<comment type="catalytic activity">
    <reaction evidence="19">
        <text>L-threonyl-[protein] + ATP = O-phospho-L-threonyl-[protein] + ADP + H(+)</text>
        <dbReference type="Rhea" id="RHEA:46608"/>
        <dbReference type="Rhea" id="RHEA-COMP:11060"/>
        <dbReference type="Rhea" id="RHEA-COMP:11605"/>
        <dbReference type="ChEBI" id="CHEBI:15378"/>
        <dbReference type="ChEBI" id="CHEBI:30013"/>
        <dbReference type="ChEBI" id="CHEBI:30616"/>
        <dbReference type="ChEBI" id="CHEBI:61977"/>
        <dbReference type="ChEBI" id="CHEBI:456216"/>
        <dbReference type="EC" id="2.7.11.1"/>
    </reaction>
</comment>
<dbReference type="GO" id="GO:0005886">
    <property type="term" value="C:plasma membrane"/>
    <property type="evidence" value="ECO:0007669"/>
    <property type="project" value="UniProtKB-SubCell"/>
</dbReference>
<evidence type="ECO:0000256" key="2">
    <source>
        <dbReference type="ARBA" id="ARBA00004479"/>
    </source>
</evidence>
<evidence type="ECO:0000256" key="14">
    <source>
        <dbReference type="ARBA" id="ARBA00022777"/>
    </source>
</evidence>
<feature type="chain" id="PRO_5041311054" description="non-specific serine/threonine protein kinase" evidence="22">
    <location>
        <begin position="29"/>
        <end position="993"/>
    </location>
</feature>
<reference evidence="24 25" key="1">
    <citation type="journal article" date="2021" name="Nat. Plants">
        <title>The Taxus genome provides insights into paclitaxel biosynthesis.</title>
        <authorList>
            <person name="Xiong X."/>
            <person name="Gou J."/>
            <person name="Liao Q."/>
            <person name="Li Y."/>
            <person name="Zhou Q."/>
            <person name="Bi G."/>
            <person name="Li C."/>
            <person name="Du R."/>
            <person name="Wang X."/>
            <person name="Sun T."/>
            <person name="Guo L."/>
            <person name="Liang H."/>
            <person name="Lu P."/>
            <person name="Wu Y."/>
            <person name="Zhang Z."/>
            <person name="Ro D.K."/>
            <person name="Shang Y."/>
            <person name="Huang S."/>
            <person name="Yan J."/>
        </authorList>
    </citation>
    <scope>NUCLEOTIDE SEQUENCE [LARGE SCALE GENOMIC DNA]</scope>
    <source>
        <strain evidence="24">Ta-2019</strain>
    </source>
</reference>
<evidence type="ECO:0000256" key="15">
    <source>
        <dbReference type="ARBA" id="ARBA00022840"/>
    </source>
</evidence>
<evidence type="ECO:0000256" key="16">
    <source>
        <dbReference type="ARBA" id="ARBA00022989"/>
    </source>
</evidence>
<keyword evidence="9" id="KW-0808">Transferase</keyword>
<dbReference type="InterPro" id="IPR000719">
    <property type="entry name" value="Prot_kinase_dom"/>
</dbReference>
<keyword evidence="6" id="KW-0723">Serine/threonine-protein kinase</keyword>
<gene>
    <name evidence="24" type="ORF">KI387_026186</name>
</gene>
<dbReference type="AlphaFoldDB" id="A0AA38L0L3"/>
<keyword evidence="8" id="KW-0433">Leucine-rich repeat</keyword>
<keyword evidence="7" id="KW-0597">Phosphoprotein</keyword>
<feature type="transmembrane region" description="Helical" evidence="21">
    <location>
        <begin position="637"/>
        <end position="659"/>
    </location>
</feature>
<evidence type="ECO:0000256" key="6">
    <source>
        <dbReference type="ARBA" id="ARBA00022527"/>
    </source>
</evidence>
<evidence type="ECO:0000256" key="3">
    <source>
        <dbReference type="ARBA" id="ARBA00008684"/>
    </source>
</evidence>
<dbReference type="InterPro" id="IPR013210">
    <property type="entry name" value="LRR_N_plant-typ"/>
</dbReference>
<keyword evidence="18" id="KW-0325">Glycoprotein</keyword>
<dbReference type="PANTHER" id="PTHR48056:SF31">
    <property type="entry name" value="PROTEIN KINASE DOMAIN-CONTAINING PROTEIN"/>
    <property type="match status" value="1"/>
</dbReference>
<feature type="domain" description="Protein kinase" evidence="23">
    <location>
        <begin position="699"/>
        <end position="975"/>
    </location>
</feature>
<comment type="catalytic activity">
    <reaction evidence="20">
        <text>L-seryl-[protein] + ATP = O-phospho-L-seryl-[protein] + ADP + H(+)</text>
        <dbReference type="Rhea" id="RHEA:17989"/>
        <dbReference type="Rhea" id="RHEA-COMP:9863"/>
        <dbReference type="Rhea" id="RHEA-COMP:11604"/>
        <dbReference type="ChEBI" id="CHEBI:15378"/>
        <dbReference type="ChEBI" id="CHEBI:29999"/>
        <dbReference type="ChEBI" id="CHEBI:30616"/>
        <dbReference type="ChEBI" id="CHEBI:83421"/>
        <dbReference type="ChEBI" id="CHEBI:456216"/>
        <dbReference type="EC" id="2.7.11.1"/>
    </reaction>
</comment>
<keyword evidence="25" id="KW-1185">Reference proteome</keyword>
<dbReference type="EC" id="2.7.11.1" evidence="4"/>
<evidence type="ECO:0000256" key="11">
    <source>
        <dbReference type="ARBA" id="ARBA00022729"/>
    </source>
</evidence>
<dbReference type="InterPro" id="IPR055414">
    <property type="entry name" value="LRR_R13L4/SHOC2-like"/>
</dbReference>
<dbReference type="SMART" id="SM00220">
    <property type="entry name" value="S_TKc"/>
    <property type="match status" value="1"/>
</dbReference>
<dbReference type="GO" id="GO:0004674">
    <property type="term" value="F:protein serine/threonine kinase activity"/>
    <property type="evidence" value="ECO:0007669"/>
    <property type="project" value="UniProtKB-KW"/>
</dbReference>
<dbReference type="SMART" id="SM00365">
    <property type="entry name" value="LRR_SD22"/>
    <property type="match status" value="7"/>
</dbReference>
<evidence type="ECO:0000256" key="18">
    <source>
        <dbReference type="ARBA" id="ARBA00023180"/>
    </source>
</evidence>
<keyword evidence="10 21" id="KW-0812">Transmembrane</keyword>
<comment type="subcellular location">
    <subcellularLocation>
        <location evidence="1">Cell membrane</location>
        <topology evidence="1">Single-pass membrane protein</topology>
    </subcellularLocation>
    <subcellularLocation>
        <location evidence="2">Membrane</location>
        <topology evidence="2">Single-pass type I membrane protein</topology>
    </subcellularLocation>
</comment>
<dbReference type="FunFam" id="3.80.10.10:FF:000233">
    <property type="entry name" value="Leucine-rich repeat receptor-like protein kinase TDR"/>
    <property type="match status" value="1"/>
</dbReference>
<dbReference type="SUPFAM" id="SSF56112">
    <property type="entry name" value="Protein kinase-like (PK-like)"/>
    <property type="match status" value="1"/>
</dbReference>
<dbReference type="OMA" id="GNISEYG"/>
<evidence type="ECO:0000256" key="1">
    <source>
        <dbReference type="ARBA" id="ARBA00004162"/>
    </source>
</evidence>
<dbReference type="Gene3D" id="3.80.10.10">
    <property type="entry name" value="Ribonuclease Inhibitor"/>
    <property type="match status" value="5"/>
</dbReference>
<evidence type="ECO:0000256" key="7">
    <source>
        <dbReference type="ARBA" id="ARBA00022553"/>
    </source>
</evidence>
<dbReference type="Pfam" id="PF08263">
    <property type="entry name" value="LRRNT_2"/>
    <property type="match status" value="1"/>
</dbReference>
<accession>A0AA38L0L3</accession>
<evidence type="ECO:0000256" key="21">
    <source>
        <dbReference type="SAM" id="Phobius"/>
    </source>
</evidence>
<keyword evidence="11 22" id="KW-0732">Signal</keyword>
<protein>
    <recommendedName>
        <fullName evidence="4">non-specific serine/threonine protein kinase</fullName>
        <ecNumber evidence="4">2.7.11.1</ecNumber>
    </recommendedName>
</protein>
<dbReference type="SMART" id="SM00369">
    <property type="entry name" value="LRR_TYP"/>
    <property type="match status" value="9"/>
</dbReference>
<dbReference type="Pfam" id="PF00069">
    <property type="entry name" value="Pkinase"/>
    <property type="match status" value="1"/>
</dbReference>
<comment type="similarity">
    <text evidence="3">Belongs to the protein kinase superfamily. Ser/Thr protein kinase family.</text>
</comment>
<dbReference type="InterPro" id="IPR050647">
    <property type="entry name" value="Plant_LRR-RLKs"/>
</dbReference>
<dbReference type="Proteomes" id="UP000824469">
    <property type="component" value="Unassembled WGS sequence"/>
</dbReference>
<dbReference type="GO" id="GO:0006952">
    <property type="term" value="P:defense response"/>
    <property type="evidence" value="ECO:0007669"/>
    <property type="project" value="UniProtKB-ARBA"/>
</dbReference>
<proteinExistence type="inferred from homology"/>
<evidence type="ECO:0000256" key="9">
    <source>
        <dbReference type="ARBA" id="ARBA00022679"/>
    </source>
</evidence>
<evidence type="ECO:0000313" key="24">
    <source>
        <dbReference type="EMBL" id="KAH9311151.1"/>
    </source>
</evidence>
<keyword evidence="16 21" id="KW-1133">Transmembrane helix</keyword>
<feature type="non-terminal residue" evidence="24">
    <location>
        <position position="993"/>
    </location>
</feature>
<dbReference type="GO" id="GO:0009791">
    <property type="term" value="P:post-embryonic development"/>
    <property type="evidence" value="ECO:0007669"/>
    <property type="project" value="UniProtKB-ARBA"/>
</dbReference>
<dbReference type="Pfam" id="PF13855">
    <property type="entry name" value="LRR_8"/>
    <property type="match status" value="1"/>
</dbReference>
<evidence type="ECO:0000256" key="8">
    <source>
        <dbReference type="ARBA" id="ARBA00022614"/>
    </source>
</evidence>
<dbReference type="GO" id="GO:0051707">
    <property type="term" value="P:response to other organism"/>
    <property type="evidence" value="ECO:0007669"/>
    <property type="project" value="UniProtKB-ARBA"/>
</dbReference>
<dbReference type="FunFam" id="3.80.10.10:FF:000453">
    <property type="entry name" value="Leucine-rich receptor-like protein kinase family protein"/>
    <property type="match status" value="1"/>
</dbReference>
<feature type="signal peptide" evidence="22">
    <location>
        <begin position="1"/>
        <end position="28"/>
    </location>
</feature>
<evidence type="ECO:0000256" key="13">
    <source>
        <dbReference type="ARBA" id="ARBA00022741"/>
    </source>
</evidence>
<evidence type="ECO:0000256" key="4">
    <source>
        <dbReference type="ARBA" id="ARBA00012513"/>
    </source>
</evidence>
<dbReference type="GO" id="GO:0005524">
    <property type="term" value="F:ATP binding"/>
    <property type="evidence" value="ECO:0007669"/>
    <property type="project" value="UniProtKB-KW"/>
</dbReference>
<keyword evidence="12" id="KW-0677">Repeat</keyword>
<evidence type="ECO:0000259" key="23">
    <source>
        <dbReference type="PROSITE" id="PS50011"/>
    </source>
</evidence>
<dbReference type="InterPro" id="IPR032675">
    <property type="entry name" value="LRR_dom_sf"/>
</dbReference>
<keyword evidence="14" id="KW-0418">Kinase</keyword>
<comment type="caution">
    <text evidence="24">The sequence shown here is derived from an EMBL/GenBank/DDBJ whole genome shotgun (WGS) entry which is preliminary data.</text>
</comment>
<keyword evidence="5" id="KW-1003">Cell membrane</keyword>
<dbReference type="EMBL" id="JAHRHJ020000006">
    <property type="protein sequence ID" value="KAH9311151.1"/>
    <property type="molecule type" value="Genomic_DNA"/>
</dbReference>
<dbReference type="FunFam" id="3.80.10.10:FF:000077">
    <property type="entry name" value="LRR receptor-like serine/threonine-protein kinase ERL1"/>
    <property type="match status" value="1"/>
</dbReference>
<dbReference type="FunFam" id="1.10.510.10:FF:000417">
    <property type="entry name" value="Leucine-rich repeat receptor-like protein kinase"/>
    <property type="match status" value="1"/>
</dbReference>